<keyword evidence="1" id="KW-1133">Transmembrane helix</keyword>
<dbReference type="InterPro" id="IPR006976">
    <property type="entry name" value="VanZ-like"/>
</dbReference>
<keyword evidence="1" id="KW-0472">Membrane</keyword>
<feature type="domain" description="VanZ-like" evidence="2">
    <location>
        <begin position="58"/>
        <end position="194"/>
    </location>
</feature>
<comment type="caution">
    <text evidence="3">The sequence shown here is derived from an EMBL/GenBank/DDBJ whole genome shotgun (WGS) entry which is preliminary data.</text>
</comment>
<evidence type="ECO:0000313" key="3">
    <source>
        <dbReference type="EMBL" id="KGF56031.1"/>
    </source>
</evidence>
<evidence type="ECO:0000313" key="4">
    <source>
        <dbReference type="Proteomes" id="UP000029585"/>
    </source>
</evidence>
<organism evidence="3 4">
    <name type="scientific">Flavonifractor plautii 1_3_50AFAA</name>
    <dbReference type="NCBI Taxonomy" id="742738"/>
    <lineage>
        <taxon>Bacteria</taxon>
        <taxon>Bacillati</taxon>
        <taxon>Bacillota</taxon>
        <taxon>Clostridia</taxon>
        <taxon>Eubacteriales</taxon>
        <taxon>Oscillospiraceae</taxon>
        <taxon>Flavonifractor</taxon>
    </lineage>
</organism>
<feature type="transmembrane region" description="Helical" evidence="1">
    <location>
        <begin position="6"/>
        <end position="32"/>
    </location>
</feature>
<evidence type="ECO:0000259" key="2">
    <source>
        <dbReference type="Pfam" id="PF04892"/>
    </source>
</evidence>
<dbReference type="PANTHER" id="PTHR36834">
    <property type="entry name" value="MEMBRANE PROTEIN-RELATED"/>
    <property type="match status" value="1"/>
</dbReference>
<sequence length="229" mass="25655">MDTLLWYWAISWDYVAQMLPCMLLAALVFFLMRPWRKKRLARQGMASGGLREAALLFFVMFCAGLAALTVFPAYFWTAYHWQEALAGHEVFFPLTPLSESIQEIQWTPTVLQNLREGGWGGYMAIANLLIFCPVGFFSALLWRGNRCLQGLLTGFCTSFCVEFLQLFVGRATDIDDLILNTLGGCLGGLLCLIFAHLAPKFTRRFQVEVRYGRETGDTEPAPGAGAGEL</sequence>
<dbReference type="RefSeq" id="WP_044940189.1">
    <property type="nucleotide sequence ID" value="NZ_KN174162.1"/>
</dbReference>
<feature type="transmembrane region" description="Helical" evidence="1">
    <location>
        <begin position="177"/>
        <end position="198"/>
    </location>
</feature>
<dbReference type="Pfam" id="PF04892">
    <property type="entry name" value="VanZ"/>
    <property type="match status" value="1"/>
</dbReference>
<name>A0A096BAH0_FLAPL</name>
<dbReference type="HOGENOM" id="CLU_077618_4_2_9"/>
<dbReference type="PANTHER" id="PTHR36834:SF1">
    <property type="entry name" value="INTEGRAL MEMBRANE PROTEIN"/>
    <property type="match status" value="1"/>
</dbReference>
<accession>A0A096BAH0</accession>
<feature type="transmembrane region" description="Helical" evidence="1">
    <location>
        <begin position="119"/>
        <end position="142"/>
    </location>
</feature>
<proteinExistence type="predicted"/>
<feature type="transmembrane region" description="Helical" evidence="1">
    <location>
        <begin position="53"/>
        <end position="75"/>
    </location>
</feature>
<dbReference type="EMBL" id="ADLO01000052">
    <property type="protein sequence ID" value="KGF56031.1"/>
    <property type="molecule type" value="Genomic_DNA"/>
</dbReference>
<dbReference type="Proteomes" id="UP000029585">
    <property type="component" value="Unassembled WGS sequence"/>
</dbReference>
<gene>
    <name evidence="3" type="ORF">HMPREF9460_01498</name>
</gene>
<feature type="transmembrane region" description="Helical" evidence="1">
    <location>
        <begin position="151"/>
        <end position="171"/>
    </location>
</feature>
<reference evidence="3 4" key="1">
    <citation type="submission" date="2011-08" db="EMBL/GenBank/DDBJ databases">
        <title>The Genome Sequence of Clostridium orbiscindens 1_3_50AFAA.</title>
        <authorList>
            <consortium name="The Broad Institute Genome Sequencing Platform"/>
            <person name="Earl A."/>
            <person name="Ward D."/>
            <person name="Feldgarden M."/>
            <person name="Gevers D."/>
            <person name="Daigneault M."/>
            <person name="Strauss J."/>
            <person name="Allen-Vercoe E."/>
            <person name="Young S.K."/>
            <person name="Zeng Q."/>
            <person name="Gargeya S."/>
            <person name="Fitzgerald M."/>
            <person name="Haas B."/>
            <person name="Abouelleil A."/>
            <person name="Alvarado L."/>
            <person name="Arachchi H.M."/>
            <person name="Berlin A."/>
            <person name="Brown A."/>
            <person name="Chapman S.B."/>
            <person name="Chen Z."/>
            <person name="Dunbar C."/>
            <person name="Freedman E."/>
            <person name="Gearin G."/>
            <person name="Gellesch M."/>
            <person name="Goldberg J."/>
            <person name="Griggs A."/>
            <person name="Gujja S."/>
            <person name="Heiman D."/>
            <person name="Howarth C."/>
            <person name="Larson L."/>
            <person name="Lui A."/>
            <person name="MacDonald P.J.P."/>
            <person name="Montmayeur A."/>
            <person name="Murphy C."/>
            <person name="Neiman D."/>
            <person name="Pearson M."/>
            <person name="Priest M."/>
            <person name="Roberts A."/>
            <person name="Saif S."/>
            <person name="Shea T."/>
            <person name="Shenoy N."/>
            <person name="Sisk P."/>
            <person name="Stolte C."/>
            <person name="Sykes S."/>
            <person name="Wortman J."/>
            <person name="Nusbaum C."/>
            <person name="Birren B."/>
        </authorList>
    </citation>
    <scope>NUCLEOTIDE SEQUENCE [LARGE SCALE GENOMIC DNA]</scope>
    <source>
        <strain evidence="3 4">1_3_50AFAA</strain>
    </source>
</reference>
<keyword evidence="4" id="KW-1185">Reference proteome</keyword>
<dbReference type="eggNOG" id="COG4767">
    <property type="taxonomic scope" value="Bacteria"/>
</dbReference>
<evidence type="ECO:0000256" key="1">
    <source>
        <dbReference type="SAM" id="Phobius"/>
    </source>
</evidence>
<dbReference type="InterPro" id="IPR053150">
    <property type="entry name" value="Teicoplanin_resist-assoc"/>
</dbReference>
<protein>
    <recommendedName>
        <fullName evidence="2">VanZ-like domain-containing protein</fullName>
    </recommendedName>
</protein>
<keyword evidence="1" id="KW-0812">Transmembrane</keyword>
<dbReference type="AlphaFoldDB" id="A0A096BAH0"/>